<protein>
    <submittedName>
        <fullName evidence="7">TonB-dependent receptor domain-containing protein</fullName>
    </submittedName>
</protein>
<comment type="subcellular location">
    <subcellularLocation>
        <location evidence="1">Cell outer membrane</location>
    </subcellularLocation>
</comment>
<dbReference type="Gene3D" id="2.170.130.10">
    <property type="entry name" value="TonB-dependent receptor, plug domain"/>
    <property type="match status" value="1"/>
</dbReference>
<keyword evidence="8" id="KW-1185">Reference proteome</keyword>
<dbReference type="RefSeq" id="WP_386096134.1">
    <property type="nucleotide sequence ID" value="NZ_JBHUOZ010000001.1"/>
</dbReference>
<evidence type="ECO:0000313" key="8">
    <source>
        <dbReference type="Proteomes" id="UP001597511"/>
    </source>
</evidence>
<keyword evidence="2" id="KW-0472">Membrane</keyword>
<dbReference type="InterPro" id="IPR041700">
    <property type="entry name" value="OMP_b-brl_3"/>
</dbReference>
<dbReference type="EMBL" id="JBHUOZ010000001">
    <property type="protein sequence ID" value="MFD2919189.1"/>
    <property type="molecule type" value="Genomic_DNA"/>
</dbReference>
<keyword evidence="4" id="KW-0732">Signal</keyword>
<dbReference type="SUPFAM" id="SSF56935">
    <property type="entry name" value="Porins"/>
    <property type="match status" value="1"/>
</dbReference>
<reference evidence="8" key="1">
    <citation type="journal article" date="2019" name="Int. J. Syst. Evol. Microbiol.">
        <title>The Global Catalogue of Microorganisms (GCM) 10K type strain sequencing project: providing services to taxonomists for standard genome sequencing and annotation.</title>
        <authorList>
            <consortium name="The Broad Institute Genomics Platform"/>
            <consortium name="The Broad Institute Genome Sequencing Center for Infectious Disease"/>
            <person name="Wu L."/>
            <person name="Ma J."/>
        </authorList>
    </citation>
    <scope>NUCLEOTIDE SEQUENCE [LARGE SCALE GENOMIC DNA]</scope>
    <source>
        <strain evidence="8">KCTC 23299</strain>
    </source>
</reference>
<evidence type="ECO:0000259" key="6">
    <source>
        <dbReference type="Pfam" id="PF14905"/>
    </source>
</evidence>
<feature type="domain" description="Outer membrane protein beta-barrel" evidence="6">
    <location>
        <begin position="382"/>
        <end position="784"/>
    </location>
</feature>
<dbReference type="InterPro" id="IPR008969">
    <property type="entry name" value="CarboxyPept-like_regulatory"/>
</dbReference>
<dbReference type="PANTHER" id="PTHR40980">
    <property type="entry name" value="PLUG DOMAIN-CONTAINING PROTEIN"/>
    <property type="match status" value="1"/>
</dbReference>
<sequence length="810" mass="91523">MLKYITLLCFLLLSNFFTYAQSTGKLSGRVVDNMGNAIDGATVSLLSAKDSILVKADFSNKEGGIEMEGIKQGKYLLRITNTGYGKYFSSPFSIDDKNNDIRLNNITLTISTAAMGEVTVVSQKPFIERKLDRMVVNVENSIVAAGNSVLEVLERSPGVVVNQESSINIKGKSGVIVMIDGKPSPLSGADLITYLRGIPASTIQSIEIITSPSARYDAAGNAGIINIKFKKDQRQGLNGSLALSYGQGRYAKPNASINLNFRKKNWNIFGSHSYSQPQLFTRFYINRKFFDADRKPVSIFDQTSFIKQPIMSNNSRVGVDYYMGKQTIIGAMFNFNWNKNERDGSTNSVITYPDGEIDYLTKTAIQLNEKRFNGFGNFNIKHSFDSSGRELTADIDFGRFRATTRQDVFNQNVNKDDVLLNDNRLNTDQRGLITVKSLKADYIHPFSKTLKLEAGIKSSLVETDAEVNFYDVVNGNAEFDPERSNHFLYKENVNAAYAMLAKEFTKTDIQAGLRMEHTSTRGDQITTGEHFSRSYVNWFPSLTVNQKLSDQHQLSVSYTRRIDRPSYRQLNPFRIFVDPYTYVVGDPALKPVFTNAYELSHTFKGKYITTLNFSRSKDVITDVFVQDDNTRISYQAPANLQDFYIVSLGTFIPVTIKKWMNASLSVNMFWNKYESPFQGGNLTNDFFSWDARLNSSFRMGDKGWSAELNGFYQAKNAWGLFVIRNIAQASVGIQKLSKNRNSTFKLALTDVFYTNRVAVVVNYQNMDFFTDRTWDSRVLTLSFTHRFGKNTVTKARQRTTGVEDEKRRAG</sequence>
<name>A0ABW6A1M7_9BACT</name>
<feature type="chain" id="PRO_5046205168" evidence="4">
    <location>
        <begin position="21"/>
        <end position="810"/>
    </location>
</feature>
<dbReference type="PANTHER" id="PTHR40980:SF4">
    <property type="entry name" value="TONB-DEPENDENT RECEPTOR-LIKE BETA-BARREL DOMAIN-CONTAINING PROTEIN"/>
    <property type="match status" value="1"/>
</dbReference>
<feature type="domain" description="TonB-dependent receptor plug" evidence="5">
    <location>
        <begin position="145"/>
        <end position="223"/>
    </location>
</feature>
<dbReference type="InterPro" id="IPR036942">
    <property type="entry name" value="Beta-barrel_TonB_sf"/>
</dbReference>
<dbReference type="Pfam" id="PF07715">
    <property type="entry name" value="Plug"/>
    <property type="match status" value="1"/>
</dbReference>
<dbReference type="SUPFAM" id="SSF49464">
    <property type="entry name" value="Carboxypeptidase regulatory domain-like"/>
    <property type="match status" value="1"/>
</dbReference>
<organism evidence="7 8">
    <name type="scientific">Terrimonas rubra</name>
    <dbReference type="NCBI Taxonomy" id="1035890"/>
    <lineage>
        <taxon>Bacteria</taxon>
        <taxon>Pseudomonadati</taxon>
        <taxon>Bacteroidota</taxon>
        <taxon>Chitinophagia</taxon>
        <taxon>Chitinophagales</taxon>
        <taxon>Chitinophagaceae</taxon>
        <taxon>Terrimonas</taxon>
    </lineage>
</organism>
<keyword evidence="3" id="KW-0998">Cell outer membrane</keyword>
<keyword evidence="7" id="KW-0675">Receptor</keyword>
<feature type="signal peptide" evidence="4">
    <location>
        <begin position="1"/>
        <end position="20"/>
    </location>
</feature>
<dbReference type="Gene3D" id="2.60.40.1120">
    <property type="entry name" value="Carboxypeptidase-like, regulatory domain"/>
    <property type="match status" value="1"/>
</dbReference>
<dbReference type="Pfam" id="PF14905">
    <property type="entry name" value="OMP_b-brl_3"/>
    <property type="match status" value="1"/>
</dbReference>
<evidence type="ECO:0000313" key="7">
    <source>
        <dbReference type="EMBL" id="MFD2919189.1"/>
    </source>
</evidence>
<dbReference type="Proteomes" id="UP001597511">
    <property type="component" value="Unassembled WGS sequence"/>
</dbReference>
<evidence type="ECO:0000256" key="3">
    <source>
        <dbReference type="ARBA" id="ARBA00023237"/>
    </source>
</evidence>
<dbReference type="InterPro" id="IPR037066">
    <property type="entry name" value="Plug_dom_sf"/>
</dbReference>
<evidence type="ECO:0000259" key="5">
    <source>
        <dbReference type="Pfam" id="PF07715"/>
    </source>
</evidence>
<gene>
    <name evidence="7" type="ORF">ACFS6H_05645</name>
</gene>
<proteinExistence type="predicted"/>
<dbReference type="InterPro" id="IPR012910">
    <property type="entry name" value="Plug_dom"/>
</dbReference>
<dbReference type="Gene3D" id="2.40.170.20">
    <property type="entry name" value="TonB-dependent receptor, beta-barrel domain"/>
    <property type="match status" value="1"/>
</dbReference>
<comment type="caution">
    <text evidence="7">The sequence shown here is derived from an EMBL/GenBank/DDBJ whole genome shotgun (WGS) entry which is preliminary data.</text>
</comment>
<accession>A0ABW6A1M7</accession>
<evidence type="ECO:0000256" key="4">
    <source>
        <dbReference type="SAM" id="SignalP"/>
    </source>
</evidence>
<evidence type="ECO:0000256" key="1">
    <source>
        <dbReference type="ARBA" id="ARBA00004442"/>
    </source>
</evidence>
<evidence type="ECO:0000256" key="2">
    <source>
        <dbReference type="ARBA" id="ARBA00023136"/>
    </source>
</evidence>